<accession>A0ABW3TS92</accession>
<dbReference type="CDD" id="cd06225">
    <property type="entry name" value="HAMP"/>
    <property type="match status" value="1"/>
</dbReference>
<dbReference type="SUPFAM" id="SSF158472">
    <property type="entry name" value="HAMP domain-like"/>
    <property type="match status" value="1"/>
</dbReference>
<dbReference type="SMART" id="SM00388">
    <property type="entry name" value="HisKA"/>
    <property type="match status" value="1"/>
</dbReference>
<dbReference type="InterPro" id="IPR050428">
    <property type="entry name" value="TCS_sensor_his_kinase"/>
</dbReference>
<dbReference type="InterPro" id="IPR003661">
    <property type="entry name" value="HisK_dim/P_dom"/>
</dbReference>
<evidence type="ECO:0000256" key="2">
    <source>
        <dbReference type="ARBA" id="ARBA00004236"/>
    </source>
</evidence>
<dbReference type="PANTHER" id="PTHR45436:SF16">
    <property type="entry name" value="HISTIDINE KINASE"/>
    <property type="match status" value="1"/>
</dbReference>
<sequence>MRKGGPFRLTIRARITLSVALLIALGGGIIVAGLNLFMRYGPVWAIQSVSTAAELATDADPLNAATAGPTGGAGDAPPDGYSDNNIDNNIDGYPVDDFSEALPFGGTGVDAELFSPDSLMLTVPALEIRDASDALYTLLFASIIALLVIVVLGSVAAWLLAGRVLSPLHAINAAARSATPNKLDRRVALRGPRDELTDLSDTLDAMLDRLERAFRAQQLFAANASHELRTPLATEKALLDMLLDGPEPSAAEYRAAAEKLREVNARSIAMGEALLELTSAQMGVGEFEVGDAAPHDVEELLAESLETYRDRAVARDQCITVEVSPHTVEAKPELVGRLLDNLLGNATRHGAEGGEIHVSWAPEGEESVLRVHNAAAPLDPETRERLHEPFVRGGGRVRAASGSGLGLAIAHAVAQAHGGSLRVVDPDAPDTRPDGEGGAARFAVEVRLPLRAALATLAT</sequence>
<keyword evidence="9" id="KW-0902">Two-component regulatory system</keyword>
<evidence type="ECO:0000256" key="6">
    <source>
        <dbReference type="ARBA" id="ARBA00022692"/>
    </source>
</evidence>
<name>A0ABW3TS92_9MICO</name>
<evidence type="ECO:0000256" key="8">
    <source>
        <dbReference type="ARBA" id="ARBA00022989"/>
    </source>
</evidence>
<dbReference type="PROSITE" id="PS50109">
    <property type="entry name" value="HIS_KIN"/>
    <property type="match status" value="1"/>
</dbReference>
<keyword evidence="15" id="KW-1185">Reference proteome</keyword>
<dbReference type="InterPro" id="IPR003594">
    <property type="entry name" value="HATPase_dom"/>
</dbReference>
<comment type="catalytic activity">
    <reaction evidence="1">
        <text>ATP + protein L-histidine = ADP + protein N-phospho-L-histidine.</text>
        <dbReference type="EC" id="2.7.13.3"/>
    </reaction>
</comment>
<keyword evidence="7" id="KW-0418">Kinase</keyword>
<protein>
    <recommendedName>
        <fullName evidence="3">histidine kinase</fullName>
        <ecNumber evidence="3">2.7.13.3</ecNumber>
    </recommendedName>
</protein>
<dbReference type="RefSeq" id="WP_343962161.1">
    <property type="nucleotide sequence ID" value="NZ_BAAAKZ010000015.1"/>
</dbReference>
<dbReference type="InterPro" id="IPR004358">
    <property type="entry name" value="Sig_transdc_His_kin-like_C"/>
</dbReference>
<keyword evidence="8 11" id="KW-1133">Transmembrane helix</keyword>
<feature type="transmembrane region" description="Helical" evidence="11">
    <location>
        <begin position="12"/>
        <end position="34"/>
    </location>
</feature>
<dbReference type="InterPro" id="IPR005467">
    <property type="entry name" value="His_kinase_dom"/>
</dbReference>
<evidence type="ECO:0000259" key="12">
    <source>
        <dbReference type="PROSITE" id="PS50109"/>
    </source>
</evidence>
<evidence type="ECO:0000259" key="13">
    <source>
        <dbReference type="PROSITE" id="PS50885"/>
    </source>
</evidence>
<feature type="transmembrane region" description="Helical" evidence="11">
    <location>
        <begin position="134"/>
        <end position="161"/>
    </location>
</feature>
<feature type="domain" description="HAMP" evidence="13">
    <location>
        <begin position="162"/>
        <end position="215"/>
    </location>
</feature>
<keyword evidence="10 11" id="KW-0472">Membrane</keyword>
<keyword evidence="6 11" id="KW-0812">Transmembrane</keyword>
<dbReference type="PRINTS" id="PR00344">
    <property type="entry name" value="BCTRLSENSOR"/>
</dbReference>
<evidence type="ECO:0000313" key="15">
    <source>
        <dbReference type="Proteomes" id="UP001597181"/>
    </source>
</evidence>
<gene>
    <name evidence="14" type="ORF">ACFQ3U_15290</name>
</gene>
<dbReference type="Pfam" id="PF00512">
    <property type="entry name" value="HisKA"/>
    <property type="match status" value="1"/>
</dbReference>
<organism evidence="14 15">
    <name type="scientific">Leucobacter albus</name>
    <dbReference type="NCBI Taxonomy" id="272210"/>
    <lineage>
        <taxon>Bacteria</taxon>
        <taxon>Bacillati</taxon>
        <taxon>Actinomycetota</taxon>
        <taxon>Actinomycetes</taxon>
        <taxon>Micrococcales</taxon>
        <taxon>Microbacteriaceae</taxon>
        <taxon>Leucobacter</taxon>
    </lineage>
</organism>
<dbReference type="Pfam" id="PF00672">
    <property type="entry name" value="HAMP"/>
    <property type="match status" value="1"/>
</dbReference>
<dbReference type="Pfam" id="PF02518">
    <property type="entry name" value="HATPase_c"/>
    <property type="match status" value="1"/>
</dbReference>
<evidence type="ECO:0000256" key="9">
    <source>
        <dbReference type="ARBA" id="ARBA00023012"/>
    </source>
</evidence>
<dbReference type="GO" id="GO:0005524">
    <property type="term" value="F:ATP binding"/>
    <property type="evidence" value="ECO:0007669"/>
    <property type="project" value="UniProtKB-KW"/>
</dbReference>
<keyword evidence="4" id="KW-0597">Phosphoprotein</keyword>
<evidence type="ECO:0000313" key="14">
    <source>
        <dbReference type="EMBL" id="MFD1203260.1"/>
    </source>
</evidence>
<evidence type="ECO:0000256" key="5">
    <source>
        <dbReference type="ARBA" id="ARBA00022679"/>
    </source>
</evidence>
<evidence type="ECO:0000256" key="1">
    <source>
        <dbReference type="ARBA" id="ARBA00000085"/>
    </source>
</evidence>
<comment type="subcellular location">
    <subcellularLocation>
        <location evidence="2">Cell membrane</location>
    </subcellularLocation>
</comment>
<feature type="domain" description="Histidine kinase" evidence="12">
    <location>
        <begin position="223"/>
        <end position="452"/>
    </location>
</feature>
<dbReference type="SMART" id="SM00387">
    <property type="entry name" value="HATPase_c"/>
    <property type="match status" value="1"/>
</dbReference>
<dbReference type="Gene3D" id="6.10.340.10">
    <property type="match status" value="1"/>
</dbReference>
<evidence type="ECO:0000256" key="4">
    <source>
        <dbReference type="ARBA" id="ARBA00022553"/>
    </source>
</evidence>
<dbReference type="EMBL" id="JBHTLY010000010">
    <property type="protein sequence ID" value="MFD1203260.1"/>
    <property type="molecule type" value="Genomic_DNA"/>
</dbReference>
<reference evidence="15" key="1">
    <citation type="journal article" date="2019" name="Int. J. Syst. Evol. Microbiol.">
        <title>The Global Catalogue of Microorganisms (GCM) 10K type strain sequencing project: providing services to taxonomists for standard genome sequencing and annotation.</title>
        <authorList>
            <consortium name="The Broad Institute Genomics Platform"/>
            <consortium name="The Broad Institute Genome Sequencing Center for Infectious Disease"/>
            <person name="Wu L."/>
            <person name="Ma J."/>
        </authorList>
    </citation>
    <scope>NUCLEOTIDE SEQUENCE [LARGE SCALE GENOMIC DNA]</scope>
    <source>
        <strain evidence="15">CCUG 50213</strain>
    </source>
</reference>
<dbReference type="CDD" id="cd00075">
    <property type="entry name" value="HATPase"/>
    <property type="match status" value="1"/>
</dbReference>
<comment type="caution">
    <text evidence="14">The sequence shown here is derived from an EMBL/GenBank/DDBJ whole genome shotgun (WGS) entry which is preliminary data.</text>
</comment>
<dbReference type="SMART" id="SM00304">
    <property type="entry name" value="HAMP"/>
    <property type="match status" value="1"/>
</dbReference>
<dbReference type="SUPFAM" id="SSF47384">
    <property type="entry name" value="Homodimeric domain of signal transducing histidine kinase"/>
    <property type="match status" value="1"/>
</dbReference>
<dbReference type="SUPFAM" id="SSF55874">
    <property type="entry name" value="ATPase domain of HSP90 chaperone/DNA topoisomerase II/histidine kinase"/>
    <property type="match status" value="1"/>
</dbReference>
<dbReference type="InterPro" id="IPR003660">
    <property type="entry name" value="HAMP_dom"/>
</dbReference>
<proteinExistence type="predicted"/>
<evidence type="ECO:0000256" key="10">
    <source>
        <dbReference type="ARBA" id="ARBA00023136"/>
    </source>
</evidence>
<evidence type="ECO:0000256" key="3">
    <source>
        <dbReference type="ARBA" id="ARBA00012438"/>
    </source>
</evidence>
<keyword evidence="14" id="KW-0547">Nucleotide-binding</keyword>
<dbReference type="InterPro" id="IPR036097">
    <property type="entry name" value="HisK_dim/P_sf"/>
</dbReference>
<evidence type="ECO:0000256" key="7">
    <source>
        <dbReference type="ARBA" id="ARBA00022777"/>
    </source>
</evidence>
<dbReference type="Proteomes" id="UP001597181">
    <property type="component" value="Unassembled WGS sequence"/>
</dbReference>
<keyword evidence="5" id="KW-0808">Transferase</keyword>
<dbReference type="InterPro" id="IPR036890">
    <property type="entry name" value="HATPase_C_sf"/>
</dbReference>
<evidence type="ECO:0000256" key="11">
    <source>
        <dbReference type="SAM" id="Phobius"/>
    </source>
</evidence>
<keyword evidence="14" id="KW-0067">ATP-binding</keyword>
<dbReference type="Gene3D" id="3.30.565.10">
    <property type="entry name" value="Histidine kinase-like ATPase, C-terminal domain"/>
    <property type="match status" value="1"/>
</dbReference>
<dbReference type="CDD" id="cd00082">
    <property type="entry name" value="HisKA"/>
    <property type="match status" value="1"/>
</dbReference>
<dbReference type="PANTHER" id="PTHR45436">
    <property type="entry name" value="SENSOR HISTIDINE KINASE YKOH"/>
    <property type="match status" value="1"/>
</dbReference>
<dbReference type="PROSITE" id="PS50885">
    <property type="entry name" value="HAMP"/>
    <property type="match status" value="1"/>
</dbReference>
<dbReference type="Gene3D" id="1.10.287.130">
    <property type="match status" value="1"/>
</dbReference>
<dbReference type="EC" id="2.7.13.3" evidence="3"/>